<sequence length="103" mass="11802">MAHPRNSRKARASACVHAFAVETAERQVVDRERHTDTEKEGEAHTHTHRVHACMLQQRPPPRQSPHRRRAGKHICIFNKAKQWKKFAVVVKASGVGRKKKGVR</sequence>
<keyword evidence="3" id="KW-1185">Reference proteome</keyword>
<evidence type="ECO:0000256" key="1">
    <source>
        <dbReference type="SAM" id="MobiDB-lite"/>
    </source>
</evidence>
<evidence type="ECO:0000313" key="3">
    <source>
        <dbReference type="Proteomes" id="UP000031737"/>
    </source>
</evidence>
<protein>
    <submittedName>
        <fullName evidence="2">Uncharacterized protein</fullName>
    </submittedName>
</protein>
<proteinExistence type="predicted"/>
<name>A0A061IRR6_TRYRA</name>
<comment type="caution">
    <text evidence="2">The sequence shown here is derived from an EMBL/GenBank/DDBJ whole genome shotgun (WGS) entry which is preliminary data.</text>
</comment>
<feature type="compositionally biased region" description="Basic and acidic residues" evidence="1">
    <location>
        <begin position="28"/>
        <end position="45"/>
    </location>
</feature>
<organism evidence="2 3">
    <name type="scientific">Trypanosoma rangeli SC58</name>
    <dbReference type="NCBI Taxonomy" id="429131"/>
    <lineage>
        <taxon>Eukaryota</taxon>
        <taxon>Discoba</taxon>
        <taxon>Euglenozoa</taxon>
        <taxon>Kinetoplastea</taxon>
        <taxon>Metakinetoplastina</taxon>
        <taxon>Trypanosomatida</taxon>
        <taxon>Trypanosomatidae</taxon>
        <taxon>Trypanosoma</taxon>
        <taxon>Herpetosoma</taxon>
    </lineage>
</organism>
<evidence type="ECO:0000313" key="2">
    <source>
        <dbReference type="EMBL" id="ESL04834.1"/>
    </source>
</evidence>
<dbReference type="AlphaFoldDB" id="A0A061IRR6"/>
<feature type="region of interest" description="Disordered" evidence="1">
    <location>
        <begin position="28"/>
        <end position="49"/>
    </location>
</feature>
<dbReference type="VEuPathDB" id="TriTrypDB:TRSC58_07634"/>
<dbReference type="EMBL" id="AUPL01008427">
    <property type="protein sequence ID" value="ESL04834.1"/>
    <property type="molecule type" value="Genomic_DNA"/>
</dbReference>
<gene>
    <name evidence="2" type="ORF">TRSC58_07634</name>
</gene>
<dbReference type="Proteomes" id="UP000031737">
    <property type="component" value="Unassembled WGS sequence"/>
</dbReference>
<accession>A0A061IRR6</accession>
<reference evidence="2 3" key="1">
    <citation type="submission" date="2013-07" db="EMBL/GenBank/DDBJ databases">
        <authorList>
            <person name="Stoco P.H."/>
            <person name="Wagner G."/>
            <person name="Gerber A."/>
            <person name="Zaha A."/>
            <person name="Thompson C."/>
            <person name="Bartholomeu D.C."/>
            <person name="Luckemeyer D.D."/>
            <person name="Bahia D."/>
            <person name="Loreto E."/>
            <person name="Prestes E.B."/>
            <person name="Lima F.M."/>
            <person name="Rodrigues-Luiz G."/>
            <person name="Vallejo G.A."/>
            <person name="Filho J.F."/>
            <person name="Monteiro K.M."/>
            <person name="Tyler K.M."/>
            <person name="de Almeida L.G."/>
            <person name="Ortiz M.F."/>
            <person name="Siervo M.A."/>
            <person name="de Moraes M.H."/>
            <person name="Cunha O.L."/>
            <person name="Mendonca-Neto R."/>
            <person name="Silva R."/>
            <person name="Teixeira S.M."/>
            <person name="Murta S.M."/>
            <person name="Sincero T.C."/>
            <person name="Mendes T.A."/>
            <person name="Urmenyi T.P."/>
            <person name="Silva V.G."/>
            <person name="da Rocha W.D."/>
            <person name="Andersson B."/>
            <person name="Romanha A.J."/>
            <person name="Steindel M."/>
            <person name="de Vasconcelos A.T."/>
            <person name="Grisard E.C."/>
        </authorList>
    </citation>
    <scope>NUCLEOTIDE SEQUENCE [LARGE SCALE GENOMIC DNA]</scope>
    <source>
        <strain evidence="2 3">SC58</strain>
    </source>
</reference>